<dbReference type="PRINTS" id="PR00457">
    <property type="entry name" value="ANPEROXIDASE"/>
</dbReference>
<dbReference type="InterPro" id="IPR010255">
    <property type="entry name" value="Haem_peroxidase_sf"/>
</dbReference>
<protein>
    <submittedName>
        <fullName evidence="2">Uncharacterized protein</fullName>
    </submittedName>
</protein>
<gene>
    <name evidence="2" type="ORF">CHILSU_LOCUS2243</name>
</gene>
<proteinExistence type="predicted"/>
<organism evidence="2 3">
    <name type="scientific">Chilo suppressalis</name>
    <name type="common">Asiatic rice borer moth</name>
    <dbReference type="NCBI Taxonomy" id="168631"/>
    <lineage>
        <taxon>Eukaryota</taxon>
        <taxon>Metazoa</taxon>
        <taxon>Ecdysozoa</taxon>
        <taxon>Arthropoda</taxon>
        <taxon>Hexapoda</taxon>
        <taxon>Insecta</taxon>
        <taxon>Pterygota</taxon>
        <taxon>Neoptera</taxon>
        <taxon>Endopterygota</taxon>
        <taxon>Lepidoptera</taxon>
        <taxon>Glossata</taxon>
        <taxon>Ditrysia</taxon>
        <taxon>Pyraloidea</taxon>
        <taxon>Crambidae</taxon>
        <taxon>Crambinae</taxon>
        <taxon>Chilo</taxon>
    </lineage>
</organism>
<dbReference type="InterPro" id="IPR037120">
    <property type="entry name" value="Haem_peroxidase_sf_animal"/>
</dbReference>
<evidence type="ECO:0000313" key="2">
    <source>
        <dbReference type="EMBL" id="CAH0399112.1"/>
    </source>
</evidence>
<dbReference type="InterPro" id="IPR019791">
    <property type="entry name" value="Haem_peroxidase_animal"/>
</dbReference>
<dbReference type="PANTHER" id="PTHR11475:SF86">
    <property type="entry name" value="PEROXIDASE"/>
    <property type="match status" value="1"/>
</dbReference>
<name>A0ABN8AYI8_CHISP</name>
<evidence type="ECO:0000313" key="3">
    <source>
        <dbReference type="Proteomes" id="UP001153292"/>
    </source>
</evidence>
<dbReference type="PROSITE" id="PS50292">
    <property type="entry name" value="PEROXIDASE_3"/>
    <property type="match status" value="1"/>
</dbReference>
<evidence type="ECO:0000256" key="1">
    <source>
        <dbReference type="ARBA" id="ARBA00022559"/>
    </source>
</evidence>
<accession>A0ABN8AYI8</accession>
<sequence>MNFSRAETFSDAGCISKEKYPEQINFQTPILDLSTVYGEDEEALKKMRKYEHGLLKAEMRMNREVPLNETRDVCFQNRKDNPVCYKFGIPEIGNFDIRTTTFTIFYVKQHNRIAEVLRDLNPCWKDDKLFKVSRQINIASAANVFLYELLPLLLGYKNMVDAELISEHVDYVTAYDDDAVPLIFAEYEIARRYFRTFLDGRIKKFSEKYHYRGEFSYSDTLFRQEILEIDSNFEDINRGTFYQHAAKIDDIQDPDISEKFFGELQKAADLMAIDIQRGRDMGLQGYNGYRKLCGLKPAKEFEDLLDVMSVEKMETLKHLYHDIEDIDLLAGIMSENLLPGAFVGHTLFCIMARQVHLMRFADRFWFERMEQYHSFTPAQLREIRKTSIAHLACANANGIKFIQPQAFLNIKQSNEPIPCSQILSPDLSKWYDESCHRHHKEEPPSYDFYPGHQKQRLFYPNTGREDVKVTDHFKPQDHKHSGYKLQHVQHVLHHS</sequence>
<keyword evidence="1" id="KW-0575">Peroxidase</keyword>
<dbReference type="EMBL" id="OU963906">
    <property type="protein sequence ID" value="CAH0399112.1"/>
    <property type="molecule type" value="Genomic_DNA"/>
</dbReference>
<keyword evidence="1" id="KW-0560">Oxidoreductase</keyword>
<dbReference type="Gene3D" id="1.10.640.10">
    <property type="entry name" value="Haem peroxidase domain superfamily, animal type"/>
    <property type="match status" value="1"/>
</dbReference>
<dbReference type="Proteomes" id="UP001153292">
    <property type="component" value="Chromosome 13"/>
</dbReference>
<dbReference type="Pfam" id="PF03098">
    <property type="entry name" value="An_peroxidase"/>
    <property type="match status" value="1"/>
</dbReference>
<keyword evidence="3" id="KW-1185">Reference proteome</keyword>
<reference evidence="2" key="1">
    <citation type="submission" date="2021-12" db="EMBL/GenBank/DDBJ databases">
        <authorList>
            <person name="King R."/>
        </authorList>
    </citation>
    <scope>NUCLEOTIDE SEQUENCE</scope>
</reference>
<dbReference type="SUPFAM" id="SSF48113">
    <property type="entry name" value="Heme-dependent peroxidases"/>
    <property type="match status" value="1"/>
</dbReference>
<dbReference type="PANTHER" id="PTHR11475">
    <property type="entry name" value="OXIDASE/PEROXIDASE"/>
    <property type="match status" value="1"/>
</dbReference>